<evidence type="ECO:0000313" key="4">
    <source>
        <dbReference type="EMBL" id="CAB5021425.1"/>
    </source>
</evidence>
<dbReference type="SUPFAM" id="SSF53335">
    <property type="entry name" value="S-adenosyl-L-methionine-dependent methyltransferases"/>
    <property type="match status" value="1"/>
</dbReference>
<name>A0A6J7V4F8_9ZZZZ</name>
<dbReference type="AlphaFoldDB" id="A0A6J7V4F8"/>
<accession>A0A6J7V4F8</accession>
<reference evidence="5" key="1">
    <citation type="submission" date="2020-05" db="EMBL/GenBank/DDBJ databases">
        <authorList>
            <person name="Chiriac C."/>
            <person name="Salcher M."/>
            <person name="Ghai R."/>
            <person name="Kavagutti S V."/>
        </authorList>
    </citation>
    <scope>NUCLEOTIDE SEQUENCE</scope>
</reference>
<dbReference type="EMBL" id="CAFBPO010000008">
    <property type="protein sequence ID" value="CAB5021425.1"/>
    <property type="molecule type" value="Genomic_DNA"/>
</dbReference>
<evidence type="ECO:0000313" key="3">
    <source>
        <dbReference type="EMBL" id="CAB4988809.1"/>
    </source>
</evidence>
<protein>
    <submittedName>
        <fullName evidence="5">Unannotated protein</fullName>
    </submittedName>
</protein>
<organism evidence="5">
    <name type="scientific">freshwater metagenome</name>
    <dbReference type="NCBI Taxonomy" id="449393"/>
    <lineage>
        <taxon>unclassified sequences</taxon>
        <taxon>metagenomes</taxon>
        <taxon>ecological metagenomes</taxon>
    </lineage>
</organism>
<gene>
    <name evidence="2" type="ORF">UFOPK2850_00880</name>
    <name evidence="3" type="ORF">UFOPK3982_01008</name>
    <name evidence="4" type="ORF">UFOPK4120_00879</name>
    <name evidence="5" type="ORF">UFOPK4404_00855</name>
</gene>
<proteinExistence type="predicted"/>
<evidence type="ECO:0000313" key="5">
    <source>
        <dbReference type="EMBL" id="CAB5073375.1"/>
    </source>
</evidence>
<evidence type="ECO:0000259" key="1">
    <source>
        <dbReference type="Pfam" id="PF05050"/>
    </source>
</evidence>
<dbReference type="EMBL" id="CAFBOO010000008">
    <property type="protein sequence ID" value="CAB4988809.1"/>
    <property type="molecule type" value="Genomic_DNA"/>
</dbReference>
<dbReference type="EMBL" id="CAFBQY010000008">
    <property type="protein sequence ID" value="CAB5073375.1"/>
    <property type="molecule type" value="Genomic_DNA"/>
</dbReference>
<dbReference type="EMBL" id="CAEZZH010000009">
    <property type="protein sequence ID" value="CAB4757557.1"/>
    <property type="molecule type" value="Genomic_DNA"/>
</dbReference>
<dbReference type="Gene3D" id="3.40.50.150">
    <property type="entry name" value="Vaccinia Virus protein VP39"/>
    <property type="match status" value="1"/>
</dbReference>
<feature type="domain" description="Methyltransferase FkbM" evidence="1">
    <location>
        <begin position="64"/>
        <end position="231"/>
    </location>
</feature>
<dbReference type="Pfam" id="PF05050">
    <property type="entry name" value="Methyltransf_21"/>
    <property type="match status" value="1"/>
</dbReference>
<dbReference type="InterPro" id="IPR006342">
    <property type="entry name" value="FkbM_mtfrase"/>
</dbReference>
<evidence type="ECO:0000313" key="2">
    <source>
        <dbReference type="EMBL" id="CAB4757557.1"/>
    </source>
</evidence>
<dbReference type="GO" id="GO:0008171">
    <property type="term" value="F:O-methyltransferase activity"/>
    <property type="evidence" value="ECO:0007669"/>
    <property type="project" value="TreeGrafter"/>
</dbReference>
<dbReference type="PANTHER" id="PTHR36973:SF4">
    <property type="entry name" value="NODULATION PROTEIN"/>
    <property type="match status" value="1"/>
</dbReference>
<dbReference type="InterPro" id="IPR029063">
    <property type="entry name" value="SAM-dependent_MTases_sf"/>
</dbReference>
<dbReference type="PANTHER" id="PTHR36973">
    <property type="entry name" value="SLL1456 PROTEIN-RELATED"/>
    <property type="match status" value="1"/>
</dbReference>
<dbReference type="NCBIfam" id="TIGR01444">
    <property type="entry name" value="fkbM_fam"/>
    <property type="match status" value="1"/>
</dbReference>
<sequence>MNFKSRLIRFSYWRINPIIVKKYFEDESQGLSSYLKMGERGKRAGEVKKSYLRERLGNSQLVIEVGANDGRDTIELALIFPEAVIHAIECDVRLFSVFLARTKAFTNVIFYPFAASDNFGFSSFYESHGGSLGSSSLLPPNLIKVKNPDICFNSNRKVLTGKISDLIQSIDCKFVDLLWMDVQGAEFMILDDLKSHLPRIGAIYLEVEMSELYKGEALFPDISKLLQSHGFFIAEEFRSVEKLENVLFLNASFHNVS</sequence>
<dbReference type="InterPro" id="IPR053188">
    <property type="entry name" value="FkbM_Methyltransferase"/>
</dbReference>